<gene>
    <name evidence="8" type="primary">SEY1</name>
    <name evidence="12" type="ORF">DASB73_026400</name>
</gene>
<evidence type="ECO:0000256" key="7">
    <source>
        <dbReference type="ARBA" id="ARBA00023136"/>
    </source>
</evidence>
<keyword evidence="6 8" id="KW-0342">GTP-binding</keyword>
<feature type="topological domain" description="Lumenal" evidence="8">
    <location>
        <begin position="697"/>
        <end position="699"/>
    </location>
</feature>
<sequence length="773" mass="87054">MSTVQVVDENKEFNSKTQSFLTQPELEGTGLAYHTVAVFGSQSSGKSTLLNHVFKTKFDVMDNNARRQTTHGIWLGCDLRGKEPLLVLDVEGTDGRERGDDQDFERKAALFALATSEILVVNMWENQVGLYFGANMALLRTVFEVNLSLFHASPTTPESNSESSSESNAGSNSGSGRIPRSRILFVIRDFTAQTPLEQLAITLREDLDKQWKTLAKPAGLENSTVSDFFDIDFQALPHKVWQSENFVTECDNLATKITDSFKPEYHRDVPLDGWSVYANNIWQKIEQNKDLDLPTHHELVAKFRCTEISAEAFNAFSQKTEKFANLEQSIPDFGKELSLLRSECLQSYDNIAGKYQKSVYLEIRKDLEKQLDDVLLGWYNQHIDILKEESIALFKNDLKDKEKEDPKQSSFGERSAAAVQKSLAYFDKHTAASAIDGTHFNADGKRKELVSQLSDISAQLRQQELQKLLKQVQRYFTKQFNSIESIIQNSLDSKTDVFPWMAVKSHALTALEKAQQLYGSDLGVGGDDADLAQAQLALESEMWLALTNKIQHLSSVDVVLQRMRDVFENVFKYTDEGLPVVWGLNDDIDAQAVKARAAALETLPVYASAVINSDGEYLSVPVAVAEFITEKGDEVKEFDVLLSADDVLEIKKRFQRLADANFVEAKRSVMQTNSHIPMYIIVLLCVLGYNEFMMVIRNPFMIAFLLVLGAAWYVVYSLGMTATVLNLMRSYTTHAFETTKSVARDYLNDDSTRSRPSNRSQKPESVDSKEDSE</sequence>
<keyword evidence="2 8" id="KW-0547">Nucleotide-binding</keyword>
<dbReference type="FunFam" id="3.40.50.300:FF:000727">
    <property type="entry name" value="Protein SEY1 homolog"/>
    <property type="match status" value="1"/>
</dbReference>
<dbReference type="PANTHER" id="PTHR45923">
    <property type="entry name" value="PROTEIN SEY1"/>
    <property type="match status" value="1"/>
</dbReference>
<evidence type="ECO:0000256" key="3">
    <source>
        <dbReference type="ARBA" id="ARBA00022801"/>
    </source>
</evidence>
<keyword evidence="4 8" id="KW-0256">Endoplasmic reticulum</keyword>
<evidence type="ECO:0000259" key="11">
    <source>
        <dbReference type="PROSITE" id="PS51715"/>
    </source>
</evidence>
<dbReference type="GO" id="GO:0005789">
    <property type="term" value="C:endoplasmic reticulum membrane"/>
    <property type="evidence" value="ECO:0007669"/>
    <property type="project" value="UniProtKB-SubCell"/>
</dbReference>
<feature type="region of interest" description="Disordered" evidence="9">
    <location>
        <begin position="747"/>
        <end position="773"/>
    </location>
</feature>
<evidence type="ECO:0000313" key="12">
    <source>
        <dbReference type="EMBL" id="GMM51677.1"/>
    </source>
</evidence>
<dbReference type="Pfam" id="PF05879">
    <property type="entry name" value="RHD3_GTPase"/>
    <property type="match status" value="2"/>
</dbReference>
<dbReference type="Proteomes" id="UP001362899">
    <property type="component" value="Unassembled WGS sequence"/>
</dbReference>
<comment type="subcellular location">
    <subcellularLocation>
        <location evidence="8">Endoplasmic reticulum membrane</location>
        <topology evidence="8">Multi-pass membrane protein</topology>
    </subcellularLocation>
    <text evidence="8">Enriched in the cortical ER. Concentrated in punctae along the ER tubules.</text>
</comment>
<feature type="domain" description="GB1/RHD3-type G" evidence="11">
    <location>
        <begin position="30"/>
        <end position="278"/>
    </location>
</feature>
<keyword evidence="13" id="KW-1185">Reference proteome</keyword>
<feature type="topological domain" description="Cytoplasmic" evidence="8">
    <location>
        <begin position="721"/>
        <end position="773"/>
    </location>
</feature>
<dbReference type="GO" id="GO:0003924">
    <property type="term" value="F:GTPase activity"/>
    <property type="evidence" value="ECO:0007669"/>
    <property type="project" value="UniProtKB-UniRule"/>
</dbReference>
<keyword evidence="3 8" id="KW-0378">Hydrolase</keyword>
<comment type="similarity">
    <text evidence="8">Belongs to the TRAFAC class dynamin-like GTPase superfamily. GB1/RHD3 GTPase family. RHD3 subfamily.</text>
</comment>
<comment type="caution">
    <text evidence="12">The sequence shown here is derived from an EMBL/GenBank/DDBJ whole genome shotgun (WGS) entry which is preliminary data.</text>
</comment>
<dbReference type="AlphaFoldDB" id="A0AAV5RKC4"/>
<organism evidence="12 13">
    <name type="scientific">Starmerella bacillaris</name>
    <name type="common">Yeast</name>
    <name type="synonym">Candida zemplinina</name>
    <dbReference type="NCBI Taxonomy" id="1247836"/>
    <lineage>
        <taxon>Eukaryota</taxon>
        <taxon>Fungi</taxon>
        <taxon>Dikarya</taxon>
        <taxon>Ascomycota</taxon>
        <taxon>Saccharomycotina</taxon>
        <taxon>Dipodascomycetes</taxon>
        <taxon>Dipodascales</taxon>
        <taxon>Trichomonascaceae</taxon>
        <taxon>Starmerella</taxon>
    </lineage>
</organism>
<dbReference type="InterPro" id="IPR008803">
    <property type="entry name" value="RHD3/Sey1"/>
</dbReference>
<evidence type="ECO:0000313" key="13">
    <source>
        <dbReference type="Proteomes" id="UP001362899"/>
    </source>
</evidence>
<dbReference type="Gene3D" id="3.40.50.300">
    <property type="entry name" value="P-loop containing nucleotide triphosphate hydrolases"/>
    <property type="match status" value="1"/>
</dbReference>
<accession>A0AAV5RKC4</accession>
<feature type="transmembrane region" description="Helical" evidence="10">
    <location>
        <begin position="702"/>
        <end position="725"/>
    </location>
</feature>
<dbReference type="GO" id="GO:0005525">
    <property type="term" value="F:GTP binding"/>
    <property type="evidence" value="ECO:0007669"/>
    <property type="project" value="UniProtKB-UniRule"/>
</dbReference>
<evidence type="ECO:0000256" key="1">
    <source>
        <dbReference type="ARBA" id="ARBA00022692"/>
    </source>
</evidence>
<keyword evidence="1 8" id="KW-0812">Transmembrane</keyword>
<protein>
    <submittedName>
        <fullName evidence="12">Dynamin-like GTPase</fullName>
    </submittedName>
</protein>
<name>A0AAV5RKC4_STABA</name>
<evidence type="ECO:0000256" key="9">
    <source>
        <dbReference type="SAM" id="MobiDB-lite"/>
    </source>
</evidence>
<evidence type="ECO:0000256" key="10">
    <source>
        <dbReference type="SAM" id="Phobius"/>
    </source>
</evidence>
<dbReference type="GO" id="GO:0016320">
    <property type="term" value="P:endoplasmic reticulum membrane fusion"/>
    <property type="evidence" value="ECO:0007669"/>
    <property type="project" value="TreeGrafter"/>
</dbReference>
<dbReference type="PROSITE" id="PS51715">
    <property type="entry name" value="G_GB1_RHD3"/>
    <property type="match status" value="1"/>
</dbReference>
<dbReference type="InterPro" id="IPR027417">
    <property type="entry name" value="P-loop_NTPase"/>
</dbReference>
<dbReference type="Pfam" id="PF20428">
    <property type="entry name" value="Sey1_3HB"/>
    <property type="match status" value="1"/>
</dbReference>
<feature type="transmembrane region" description="Helical" evidence="10">
    <location>
        <begin position="676"/>
        <end position="696"/>
    </location>
</feature>
<dbReference type="SUPFAM" id="SSF52540">
    <property type="entry name" value="P-loop containing nucleoside triphosphate hydrolases"/>
    <property type="match status" value="1"/>
</dbReference>
<feature type="topological domain" description="Cytoplasmic" evidence="8">
    <location>
        <begin position="1"/>
        <end position="675"/>
    </location>
</feature>
<dbReference type="InterPro" id="IPR030386">
    <property type="entry name" value="G_GB1_RHD3_dom"/>
</dbReference>
<keyword evidence="5 8" id="KW-1133">Transmembrane helix</keyword>
<dbReference type="PANTHER" id="PTHR45923:SF2">
    <property type="entry name" value="PROTEIN SEY1"/>
    <property type="match status" value="1"/>
</dbReference>
<dbReference type="InterPro" id="IPR046758">
    <property type="entry name" value="Sey1/RHD3-like_3HB"/>
</dbReference>
<feature type="compositionally biased region" description="Basic and acidic residues" evidence="9">
    <location>
        <begin position="761"/>
        <end position="773"/>
    </location>
</feature>
<dbReference type="CDD" id="cd01851">
    <property type="entry name" value="GBP"/>
    <property type="match status" value="1"/>
</dbReference>
<dbReference type="EMBL" id="BTGC01000008">
    <property type="protein sequence ID" value="GMM51677.1"/>
    <property type="molecule type" value="Genomic_DNA"/>
</dbReference>
<feature type="binding site" evidence="8">
    <location>
        <begin position="40"/>
        <end position="47"/>
    </location>
    <ligand>
        <name>GTP</name>
        <dbReference type="ChEBI" id="CHEBI:37565"/>
    </ligand>
</feature>
<evidence type="ECO:0000256" key="6">
    <source>
        <dbReference type="ARBA" id="ARBA00023134"/>
    </source>
</evidence>
<evidence type="ECO:0000256" key="5">
    <source>
        <dbReference type="ARBA" id="ARBA00022989"/>
    </source>
</evidence>
<evidence type="ECO:0000256" key="4">
    <source>
        <dbReference type="ARBA" id="ARBA00022824"/>
    </source>
</evidence>
<keyword evidence="7 8" id="KW-0472">Membrane</keyword>
<proteinExistence type="inferred from homology"/>
<reference evidence="12 13" key="1">
    <citation type="journal article" date="2023" name="Elife">
        <title>Identification of key yeast species and microbe-microbe interactions impacting larval growth of Drosophila in the wild.</title>
        <authorList>
            <person name="Mure A."/>
            <person name="Sugiura Y."/>
            <person name="Maeda R."/>
            <person name="Honda K."/>
            <person name="Sakurai N."/>
            <person name="Takahashi Y."/>
            <person name="Watada M."/>
            <person name="Katoh T."/>
            <person name="Gotoh A."/>
            <person name="Gotoh Y."/>
            <person name="Taniguchi I."/>
            <person name="Nakamura K."/>
            <person name="Hayashi T."/>
            <person name="Katayama T."/>
            <person name="Uemura T."/>
            <person name="Hattori Y."/>
        </authorList>
    </citation>
    <scope>NUCLEOTIDE SEQUENCE [LARGE SCALE GENOMIC DNA]</scope>
    <source>
        <strain evidence="12 13">SB-73</strain>
    </source>
</reference>
<evidence type="ECO:0000256" key="2">
    <source>
        <dbReference type="ARBA" id="ARBA00022741"/>
    </source>
</evidence>
<evidence type="ECO:0000256" key="8">
    <source>
        <dbReference type="HAMAP-Rule" id="MF_03109"/>
    </source>
</evidence>
<feature type="region of interest" description="Disordered" evidence="9">
    <location>
        <begin position="154"/>
        <end position="176"/>
    </location>
</feature>
<dbReference type="HAMAP" id="MF_03109">
    <property type="entry name" value="Sey1"/>
    <property type="match status" value="1"/>
</dbReference>